<evidence type="ECO:0000256" key="2">
    <source>
        <dbReference type="SAM" id="SignalP"/>
    </source>
</evidence>
<keyword evidence="2" id="KW-0732">Signal</keyword>
<feature type="region of interest" description="Disordered" evidence="1">
    <location>
        <begin position="18"/>
        <end position="109"/>
    </location>
</feature>
<dbReference type="Proteomes" id="UP001321305">
    <property type="component" value="Chromosome"/>
</dbReference>
<evidence type="ECO:0000313" key="4">
    <source>
        <dbReference type="Proteomes" id="UP001321305"/>
    </source>
</evidence>
<evidence type="ECO:0000256" key="1">
    <source>
        <dbReference type="SAM" id="MobiDB-lite"/>
    </source>
</evidence>
<gene>
    <name evidence="3" type="ORF">PIECOFPK_00426</name>
</gene>
<evidence type="ECO:0000313" key="3">
    <source>
        <dbReference type="EMBL" id="WWC82717.1"/>
    </source>
</evidence>
<feature type="compositionally biased region" description="Basic and acidic residues" evidence="1">
    <location>
        <begin position="25"/>
        <end position="45"/>
    </location>
</feature>
<protein>
    <submittedName>
        <fullName evidence="3">Uncharacterized protein</fullName>
    </submittedName>
</protein>
<organism evidence="3 4">
    <name type="scientific">Mycovorax composti</name>
    <dbReference type="NCBI Taxonomy" id="2962693"/>
    <lineage>
        <taxon>Bacteria</taxon>
        <taxon>Pseudomonadati</taxon>
        <taxon>Bacteroidota</taxon>
        <taxon>Chitinophagia</taxon>
        <taxon>Chitinophagales</taxon>
        <taxon>Chitinophagaceae</taxon>
        <taxon>Mycovorax</taxon>
    </lineage>
</organism>
<dbReference type="RefSeq" id="WP_409966411.1">
    <property type="nucleotide sequence ID" value="NZ_CP144143.1"/>
</dbReference>
<feature type="signal peptide" evidence="2">
    <location>
        <begin position="1"/>
        <end position="19"/>
    </location>
</feature>
<accession>A0ABZ2EH07</accession>
<proteinExistence type="predicted"/>
<name>A0ABZ2EH07_9BACT</name>
<sequence length="109" mass="12486">MKAFLMIAFLGFATSTVWAQSAEKSSSEETKAEPAKKSEDPESRHEKKKSAMRRFGEAQRDFWKTEHEKRVAEKEAKEKGETVKKSGPPKPPSPFKKKKKEKEADEEDE</sequence>
<dbReference type="EMBL" id="CP144143">
    <property type="protein sequence ID" value="WWC82717.1"/>
    <property type="molecule type" value="Genomic_DNA"/>
</dbReference>
<feature type="compositionally biased region" description="Basic and acidic residues" evidence="1">
    <location>
        <begin position="54"/>
        <end position="84"/>
    </location>
</feature>
<feature type="chain" id="PRO_5047314545" evidence="2">
    <location>
        <begin position="20"/>
        <end position="109"/>
    </location>
</feature>
<keyword evidence="4" id="KW-1185">Reference proteome</keyword>
<reference evidence="4" key="1">
    <citation type="submission" date="2024-01" db="EMBL/GenBank/DDBJ databases">
        <title>Mycovorax composti gen. nov. sp. nov., a member of the family Chitinophagaceae isolated from button mushroom compost.</title>
        <authorList>
            <person name="Thai M."/>
            <person name="Bell T.L."/>
            <person name="Kertesz M.A."/>
        </authorList>
    </citation>
    <scope>NUCLEOTIDE SEQUENCE [LARGE SCALE GENOMIC DNA]</scope>
    <source>
        <strain evidence="4">C216</strain>
    </source>
</reference>